<dbReference type="GO" id="GO:0030154">
    <property type="term" value="P:cell differentiation"/>
    <property type="evidence" value="ECO:0007669"/>
    <property type="project" value="UniProtKB-KW"/>
</dbReference>
<name>A0A671UF83_SPAAU</name>
<evidence type="ECO:0000313" key="21">
    <source>
        <dbReference type="Proteomes" id="UP000472265"/>
    </source>
</evidence>
<evidence type="ECO:0000256" key="11">
    <source>
        <dbReference type="ARBA" id="ARBA00022884"/>
    </source>
</evidence>
<sequence>MDPNKPPDLSGMTGVPWLGRGRALQPQEPAVGRSRGLPLFTEGPGLGRARGFLTLGDTPRGRGVGLPIAEPVVGLARGLLLKPEDGVFSRARELLFQATEPKVGVARGAILPSLEPQHRQTPPPPPETTTPHLTEETLKVGVKKKKSIFVHIQLQLFYKYNSPTLRADVFICLQVDTPTSALVSMFRGIGIDSSMTSWGRGTLPVGLYRVDEPLNKAGTKGAPITIASNHIPIRCKNEAVYQYHVTFTPNVESMAMRFGMMKDHRSTTGEVVAFDGSILYLPIKLKDVVLKSLRRTDNEEIEIKIQMKKILPPNSDLCIPFYNVVLRRVMKVIGLKLVGRNHYDPECAVILAKQGLQVWPGYSTCIKRTDGGLYLCIDVSHKVLRNDSVLNVMNMLYQQSKENFQDECTKELIGSIVITRYNNRTYRIDAIEWDKSPKDTFTLMDGTKTTFVEYYSKNYGITIKEMDQPLLMHRPKERARPGGKQIITGEILLVPELSFMTGISEKMRKDFRTMQEVTMHINVSGEQHTSSIKQLLKNISTNPESQKELSRWGLEISSQLLVIKGRTLPVETICLQSSSFATGADSSWSREVVRDASISSIPLNIWAVFYPRRCAEQAEELVSTFKKVAGPIGVRLERPIRVELRDDRTETYLKSIHSQLTSEPKMQLVVCIMVGNRDDLYSAIKKLCCVKSPIPSQAINVRTISKQQKLRSVAQKILLQMNSKLGGELWTVTVPLKHLMVVGVDVHHDTSKVHQSVMGFVASVNSSLTRWYSRVTFQTPNEELINGFRICFLAALQKYYEVNHNLPEKIVVYRDGVSDGQLRMVEQYEIPQLIKCFETFPTYEPKLVFIVVQKRISTTLYSCMSNNFGAPPPGTVLDHTLTQKDWVDFYLMAHHIRHGCGLPTHYISLYNTANLTPDHLQRLTFKMCHLYWNWPGTIRVPAPCKYAHKLAYLSGQYLHSEPAIQLSDKLFFL</sequence>
<keyword evidence="12" id="KW-0943">RNA-mediated gene silencing</keyword>
<dbReference type="Proteomes" id="UP000472265">
    <property type="component" value="Chromosome 5"/>
</dbReference>
<dbReference type="Pfam" id="PF02170">
    <property type="entry name" value="PAZ"/>
    <property type="match status" value="1"/>
</dbReference>
<dbReference type="InterPro" id="IPR003100">
    <property type="entry name" value="PAZ_dom"/>
</dbReference>
<keyword evidence="3" id="KW-0217">Developmental protein</keyword>
<comment type="similarity">
    <text evidence="14">Belongs to the argonaute family. Piwi subfamily.</text>
</comment>
<dbReference type="PANTHER" id="PTHR22891">
    <property type="entry name" value="EUKARYOTIC TRANSLATION INITIATION FACTOR 2C"/>
    <property type="match status" value="1"/>
</dbReference>
<dbReference type="Gene3D" id="3.40.50.2300">
    <property type="match status" value="1"/>
</dbReference>
<dbReference type="InterPro" id="IPR014811">
    <property type="entry name" value="ArgoL1"/>
</dbReference>
<evidence type="ECO:0000259" key="19">
    <source>
        <dbReference type="PROSITE" id="PS50822"/>
    </source>
</evidence>
<dbReference type="Pfam" id="PF02171">
    <property type="entry name" value="Piwi"/>
    <property type="match status" value="1"/>
</dbReference>
<dbReference type="GO" id="GO:0031047">
    <property type="term" value="P:regulatory ncRNA-mediated gene silencing"/>
    <property type="evidence" value="ECO:0007669"/>
    <property type="project" value="UniProtKB-KW"/>
</dbReference>
<dbReference type="FunFam" id="3.30.420.10:FF:000014">
    <property type="entry name" value="Piwi-like RNA-mediated gene silencing 1"/>
    <property type="match status" value="1"/>
</dbReference>
<comment type="subunit">
    <text evidence="16">Component of the PET complex.</text>
</comment>
<dbReference type="GO" id="GO:0004519">
    <property type="term" value="F:endonuclease activity"/>
    <property type="evidence" value="ECO:0007669"/>
    <property type="project" value="UniProtKB-KW"/>
</dbReference>
<evidence type="ECO:0000256" key="3">
    <source>
        <dbReference type="ARBA" id="ARBA00022473"/>
    </source>
</evidence>
<comment type="cofactor">
    <cofactor evidence="1">
        <name>Mg(2+)</name>
        <dbReference type="ChEBI" id="CHEBI:18420"/>
    </cofactor>
</comment>
<evidence type="ECO:0000256" key="2">
    <source>
        <dbReference type="ARBA" id="ARBA00004496"/>
    </source>
</evidence>
<keyword evidence="21" id="KW-1185">Reference proteome</keyword>
<keyword evidence="5" id="KW-0963">Cytoplasm</keyword>
<reference evidence="20" key="2">
    <citation type="submission" date="2025-08" db="UniProtKB">
        <authorList>
            <consortium name="Ensembl"/>
        </authorList>
    </citation>
    <scope>IDENTIFICATION</scope>
</reference>
<evidence type="ECO:0000256" key="13">
    <source>
        <dbReference type="ARBA" id="ARBA00023254"/>
    </source>
</evidence>
<keyword evidence="4" id="KW-0488">Methylation</keyword>
<evidence type="ECO:0000256" key="9">
    <source>
        <dbReference type="ARBA" id="ARBA00022801"/>
    </source>
</evidence>
<dbReference type="CDD" id="cd02845">
    <property type="entry name" value="PAZ_piwi_like"/>
    <property type="match status" value="1"/>
</dbReference>
<proteinExistence type="inferred from homology"/>
<dbReference type="InterPro" id="IPR003165">
    <property type="entry name" value="Piwi"/>
</dbReference>
<evidence type="ECO:0000256" key="12">
    <source>
        <dbReference type="ARBA" id="ARBA00023158"/>
    </source>
</evidence>
<dbReference type="FunFam" id="3.40.50.2300:FF:000141">
    <property type="entry name" value="piwi-like protein 2 isoform X1"/>
    <property type="match status" value="1"/>
</dbReference>
<keyword evidence="13" id="KW-0469">Meiosis</keyword>
<dbReference type="GeneTree" id="ENSGT00950000183200"/>
<accession>A0A671UF83</accession>
<evidence type="ECO:0000313" key="20">
    <source>
        <dbReference type="Ensembl" id="ENSSAUP00010013071.1"/>
    </source>
</evidence>
<dbReference type="GO" id="GO:0034584">
    <property type="term" value="F:piRNA binding"/>
    <property type="evidence" value="ECO:0007669"/>
    <property type="project" value="UniProtKB-ARBA"/>
</dbReference>
<dbReference type="Gene3D" id="2.170.260.10">
    <property type="entry name" value="paz domain"/>
    <property type="match status" value="1"/>
</dbReference>
<evidence type="ECO:0000256" key="14">
    <source>
        <dbReference type="ARBA" id="ARBA00038291"/>
    </source>
</evidence>
<evidence type="ECO:0000256" key="10">
    <source>
        <dbReference type="ARBA" id="ARBA00022845"/>
    </source>
</evidence>
<protein>
    <recommendedName>
        <fullName evidence="15">Piwi-like protein 2</fullName>
    </recommendedName>
</protein>
<dbReference type="InterPro" id="IPR036085">
    <property type="entry name" value="PAZ_dom_sf"/>
</dbReference>
<dbReference type="FunFam" id="2.170.260.10:FF:000003">
    <property type="entry name" value="Piwi-like RNA-mediated gene silencing 2"/>
    <property type="match status" value="1"/>
</dbReference>
<gene>
    <name evidence="20" type="primary">PIWIL2</name>
    <name evidence="20" type="synonym">piwil2</name>
</gene>
<feature type="domain" description="PAZ" evidence="18">
    <location>
        <begin position="388"/>
        <end position="502"/>
    </location>
</feature>
<dbReference type="GO" id="GO:0051321">
    <property type="term" value="P:meiotic cell cycle"/>
    <property type="evidence" value="ECO:0007669"/>
    <property type="project" value="UniProtKB-KW"/>
</dbReference>
<dbReference type="Pfam" id="PF08699">
    <property type="entry name" value="ArgoL1"/>
    <property type="match status" value="1"/>
</dbReference>
<feature type="region of interest" description="Disordered" evidence="17">
    <location>
        <begin position="113"/>
        <end position="132"/>
    </location>
</feature>
<dbReference type="GO" id="GO:0016787">
    <property type="term" value="F:hydrolase activity"/>
    <property type="evidence" value="ECO:0007669"/>
    <property type="project" value="UniProtKB-KW"/>
</dbReference>
<dbReference type="InterPro" id="IPR036397">
    <property type="entry name" value="RNaseH_sf"/>
</dbReference>
<dbReference type="GO" id="GO:0006417">
    <property type="term" value="P:regulation of translation"/>
    <property type="evidence" value="ECO:0007669"/>
    <property type="project" value="UniProtKB-KW"/>
</dbReference>
<evidence type="ECO:0000256" key="8">
    <source>
        <dbReference type="ARBA" id="ARBA00022782"/>
    </source>
</evidence>
<dbReference type="Gene3D" id="3.30.420.10">
    <property type="entry name" value="Ribonuclease H-like superfamily/Ribonuclease H"/>
    <property type="match status" value="1"/>
</dbReference>
<reference evidence="20" key="1">
    <citation type="submission" date="2021-04" db="EMBL/GenBank/DDBJ databases">
        <authorList>
            <consortium name="Wellcome Sanger Institute Data Sharing"/>
        </authorList>
    </citation>
    <scope>NUCLEOTIDE SEQUENCE [LARGE SCALE GENOMIC DNA]</scope>
</reference>
<organism evidence="20 21">
    <name type="scientific">Sparus aurata</name>
    <name type="common">Gilthead sea bream</name>
    <dbReference type="NCBI Taxonomy" id="8175"/>
    <lineage>
        <taxon>Eukaryota</taxon>
        <taxon>Metazoa</taxon>
        <taxon>Chordata</taxon>
        <taxon>Craniata</taxon>
        <taxon>Vertebrata</taxon>
        <taxon>Euteleostomi</taxon>
        <taxon>Actinopterygii</taxon>
        <taxon>Neopterygii</taxon>
        <taxon>Teleostei</taxon>
        <taxon>Neoteleostei</taxon>
        <taxon>Acanthomorphata</taxon>
        <taxon>Eupercaria</taxon>
        <taxon>Spariformes</taxon>
        <taxon>Sparidae</taxon>
        <taxon>Sparus</taxon>
    </lineage>
</organism>
<evidence type="ECO:0000256" key="17">
    <source>
        <dbReference type="SAM" id="MobiDB-lite"/>
    </source>
</evidence>
<feature type="domain" description="Piwi" evidence="19">
    <location>
        <begin position="668"/>
        <end position="959"/>
    </location>
</feature>
<evidence type="ECO:0000256" key="5">
    <source>
        <dbReference type="ARBA" id="ARBA00022490"/>
    </source>
</evidence>
<dbReference type="GO" id="GO:0043186">
    <property type="term" value="C:P granule"/>
    <property type="evidence" value="ECO:0007669"/>
    <property type="project" value="UniProtKB-ARBA"/>
</dbReference>
<keyword evidence="10" id="KW-0810">Translation regulation</keyword>
<keyword evidence="6" id="KW-0540">Nuclease</keyword>
<dbReference type="AlphaFoldDB" id="A0A671UF83"/>
<dbReference type="InterPro" id="IPR012337">
    <property type="entry name" value="RNaseH-like_sf"/>
</dbReference>
<dbReference type="SMART" id="SM00949">
    <property type="entry name" value="PAZ"/>
    <property type="match status" value="1"/>
</dbReference>
<reference evidence="20" key="3">
    <citation type="submission" date="2025-09" db="UniProtKB">
        <authorList>
            <consortium name="Ensembl"/>
        </authorList>
    </citation>
    <scope>IDENTIFICATION</scope>
</reference>
<evidence type="ECO:0000259" key="18">
    <source>
        <dbReference type="PROSITE" id="PS50821"/>
    </source>
</evidence>
<evidence type="ECO:0000256" key="6">
    <source>
        <dbReference type="ARBA" id="ARBA00022722"/>
    </source>
</evidence>
<evidence type="ECO:0000256" key="1">
    <source>
        <dbReference type="ARBA" id="ARBA00001946"/>
    </source>
</evidence>
<dbReference type="Pfam" id="PF23278">
    <property type="entry name" value="Piwi_N"/>
    <property type="match status" value="1"/>
</dbReference>
<dbReference type="Ensembl" id="ENSSAUT00010013893.1">
    <property type="protein sequence ID" value="ENSSAUP00010013071.1"/>
    <property type="gene ID" value="ENSSAUG00010000866.1"/>
</dbReference>
<dbReference type="SUPFAM" id="SSF53098">
    <property type="entry name" value="Ribonuclease H-like"/>
    <property type="match status" value="1"/>
</dbReference>
<evidence type="ECO:0000256" key="16">
    <source>
        <dbReference type="ARBA" id="ARBA00064066"/>
    </source>
</evidence>
<dbReference type="PROSITE" id="PS50821">
    <property type="entry name" value="PAZ"/>
    <property type="match status" value="1"/>
</dbReference>
<dbReference type="CDD" id="cd04658">
    <property type="entry name" value="Piwi_piwi-like_Euk"/>
    <property type="match status" value="1"/>
</dbReference>
<dbReference type="SUPFAM" id="SSF101690">
    <property type="entry name" value="PAZ domain"/>
    <property type="match status" value="1"/>
</dbReference>
<dbReference type="SMART" id="SM00950">
    <property type="entry name" value="Piwi"/>
    <property type="match status" value="1"/>
</dbReference>
<evidence type="ECO:0000256" key="15">
    <source>
        <dbReference type="ARBA" id="ARBA00039537"/>
    </source>
</evidence>
<keyword evidence="9" id="KW-0378">Hydrolase</keyword>
<keyword evidence="7" id="KW-0255">Endonuclease</keyword>
<comment type="subcellular location">
    <subcellularLocation>
        <location evidence="2">Cytoplasm</location>
    </subcellularLocation>
</comment>
<evidence type="ECO:0000256" key="7">
    <source>
        <dbReference type="ARBA" id="ARBA00022759"/>
    </source>
</evidence>
<dbReference type="PROSITE" id="PS50822">
    <property type="entry name" value="PIWI"/>
    <property type="match status" value="1"/>
</dbReference>
<keyword evidence="8" id="KW-0221">Differentiation</keyword>
<evidence type="ECO:0000256" key="4">
    <source>
        <dbReference type="ARBA" id="ARBA00022481"/>
    </source>
</evidence>
<keyword evidence="11" id="KW-0694">RNA-binding</keyword>